<evidence type="ECO:0000313" key="5">
    <source>
        <dbReference type="Proteomes" id="UP001282288"/>
    </source>
</evidence>
<feature type="domain" description="TIR" evidence="1">
    <location>
        <begin position="4"/>
        <end position="165"/>
    </location>
</feature>
<dbReference type="InterPro" id="IPR000157">
    <property type="entry name" value="TIR_dom"/>
</dbReference>
<dbReference type="InterPro" id="IPR035897">
    <property type="entry name" value="Toll_tir_struct_dom_sf"/>
</dbReference>
<reference evidence="2 4" key="1">
    <citation type="journal article" date="2023" name="Microb. Genom.">
        <title>Mesoterricola silvestris gen. nov., sp. nov., Mesoterricola sediminis sp. nov., Geothrix oryzae sp. nov., Geothrix edaphica sp. nov., Geothrix rubra sp. nov., and Geothrix limicola sp. nov., six novel members of Acidobacteriota isolated from soils.</title>
        <authorList>
            <person name="Weisberg A.J."/>
            <person name="Pearce E."/>
            <person name="Kramer C.G."/>
            <person name="Chang J.H."/>
            <person name="Clarke C.R."/>
        </authorList>
    </citation>
    <scope>NUCLEOTIDE SEQUENCE</scope>
    <source>
        <strain evidence="3 4">NB05-1H</strain>
        <strain evidence="2">NRRL_B-16521</strain>
    </source>
</reference>
<dbReference type="Proteomes" id="UP001282288">
    <property type="component" value="Unassembled WGS sequence"/>
</dbReference>
<organism evidence="2 5">
    <name type="scientific">Streptomyces acidiscabies</name>
    <dbReference type="NCBI Taxonomy" id="42234"/>
    <lineage>
        <taxon>Bacteria</taxon>
        <taxon>Bacillati</taxon>
        <taxon>Actinomycetota</taxon>
        <taxon>Actinomycetes</taxon>
        <taxon>Kitasatosporales</taxon>
        <taxon>Streptomycetaceae</taxon>
        <taxon>Streptomyces</taxon>
    </lineage>
</organism>
<dbReference type="EMBL" id="JARAWP010000005">
    <property type="protein sequence ID" value="MDX3018284.1"/>
    <property type="molecule type" value="Genomic_DNA"/>
</dbReference>
<comment type="caution">
    <text evidence="2">The sequence shown here is derived from an EMBL/GenBank/DDBJ whole genome shotgun (WGS) entry which is preliminary data.</text>
</comment>
<evidence type="ECO:0000313" key="4">
    <source>
        <dbReference type="Proteomes" id="UP001272987"/>
    </source>
</evidence>
<name>A0AAP6EDC9_9ACTN</name>
<keyword evidence="2" id="KW-0675">Receptor</keyword>
<dbReference type="AlphaFoldDB" id="A0AAP6EDC9"/>
<dbReference type="GeneID" id="69807088"/>
<dbReference type="GO" id="GO:0007165">
    <property type="term" value="P:signal transduction"/>
    <property type="evidence" value="ECO:0007669"/>
    <property type="project" value="InterPro"/>
</dbReference>
<protein>
    <submittedName>
        <fullName evidence="2">Toll/interleukin-1 receptor domain-containing protein</fullName>
    </submittedName>
</protein>
<evidence type="ECO:0000313" key="3">
    <source>
        <dbReference type="EMBL" id="MDX3018284.1"/>
    </source>
</evidence>
<dbReference type="PROSITE" id="PS50104">
    <property type="entry name" value="TIR"/>
    <property type="match status" value="1"/>
</dbReference>
<dbReference type="SUPFAM" id="SSF52200">
    <property type="entry name" value="Toll/Interleukin receptor TIR domain"/>
    <property type="match status" value="1"/>
</dbReference>
<dbReference type="EMBL" id="JARAWC010000002">
    <property type="protein sequence ID" value="MDX2958847.1"/>
    <property type="molecule type" value="Genomic_DNA"/>
</dbReference>
<sequence length="320" mass="35657">MTGRPPFFFTSYAERRADSDLVERFHARLQREVEIKRGRSAPNEGFLNTGAVRLGQGWRRKIGTALGRTRFLVVLLTDDYLASSWCAREWAVMQERVRLAEPAEPVALLPLFWTGVSRELPAEAADLQLRMATLGAAYTDRCLVDLMREDPQGYEKFVIGLTDHMVKEASTELPEMDGELAASYPPAFGLAAPEGEEEAEAAQIMQAEPELKTAQATPVETFRKVDLIDAFVRSPISGTRETYDLWLESVRLLIAPVQLAPGTDAGTLRNRVIALINFALPRETPDVLLALAEALEELGDHEATREVRRLVDLAARNKKP</sequence>
<keyword evidence="4" id="KW-1185">Reference proteome</keyword>
<proteinExistence type="predicted"/>
<accession>A0AAP6EDC9</accession>
<dbReference type="Gene3D" id="3.40.50.10140">
    <property type="entry name" value="Toll/interleukin-1 receptor homology (TIR) domain"/>
    <property type="match status" value="1"/>
</dbReference>
<evidence type="ECO:0000259" key="1">
    <source>
        <dbReference type="PROSITE" id="PS50104"/>
    </source>
</evidence>
<gene>
    <name evidence="2" type="ORF">PV399_03815</name>
    <name evidence="3" type="ORF">PV666_10365</name>
</gene>
<dbReference type="RefSeq" id="WP_029183676.1">
    <property type="nucleotide sequence ID" value="NZ_CP122369.1"/>
</dbReference>
<evidence type="ECO:0000313" key="2">
    <source>
        <dbReference type="EMBL" id="MDX2958847.1"/>
    </source>
</evidence>
<dbReference type="Proteomes" id="UP001272987">
    <property type="component" value="Unassembled WGS sequence"/>
</dbReference>
<dbReference type="Pfam" id="PF13676">
    <property type="entry name" value="TIR_2"/>
    <property type="match status" value="1"/>
</dbReference>